<feature type="compositionally biased region" description="Pro residues" evidence="1">
    <location>
        <begin position="12"/>
        <end position="45"/>
    </location>
</feature>
<evidence type="ECO:0000256" key="1">
    <source>
        <dbReference type="SAM" id="MobiDB-lite"/>
    </source>
</evidence>
<dbReference type="AlphaFoldDB" id="A0A4Z2IR41"/>
<keyword evidence="3" id="KW-1185">Reference proteome</keyword>
<evidence type="ECO:0000313" key="2">
    <source>
        <dbReference type="EMBL" id="TNN80088.1"/>
    </source>
</evidence>
<proteinExistence type="predicted"/>
<accession>A0A4Z2IR41</accession>
<sequence>MFLCSAPVPRLAVPPSPGSPSPVPPSPGSPSPVPPSPGSPSPGPPASRELLLAAAAAAAAALSVSGGSSGSTGSMPLQRFSRHPTSLHRVQSSHTVIPLVVVVVSCIRSHSCSGAD</sequence>
<feature type="region of interest" description="Disordered" evidence="1">
    <location>
        <begin position="1"/>
        <end position="47"/>
    </location>
</feature>
<reference evidence="2 3" key="1">
    <citation type="submission" date="2019-03" db="EMBL/GenBank/DDBJ databases">
        <title>First draft genome of Liparis tanakae, snailfish: a comprehensive survey of snailfish specific genes.</title>
        <authorList>
            <person name="Kim W."/>
            <person name="Song I."/>
            <person name="Jeong J.-H."/>
            <person name="Kim D."/>
            <person name="Kim S."/>
            <person name="Ryu S."/>
            <person name="Song J.Y."/>
            <person name="Lee S.K."/>
        </authorList>
    </citation>
    <scope>NUCLEOTIDE SEQUENCE [LARGE SCALE GENOMIC DNA]</scope>
    <source>
        <tissue evidence="2">Muscle</tissue>
    </source>
</reference>
<dbReference type="Proteomes" id="UP000314294">
    <property type="component" value="Unassembled WGS sequence"/>
</dbReference>
<protein>
    <submittedName>
        <fullName evidence="2">Uncharacterized protein</fullName>
    </submittedName>
</protein>
<gene>
    <name evidence="2" type="ORF">EYF80_009740</name>
</gene>
<dbReference type="EMBL" id="SRLO01000058">
    <property type="protein sequence ID" value="TNN80088.1"/>
    <property type="molecule type" value="Genomic_DNA"/>
</dbReference>
<evidence type="ECO:0000313" key="3">
    <source>
        <dbReference type="Proteomes" id="UP000314294"/>
    </source>
</evidence>
<feature type="region of interest" description="Disordered" evidence="1">
    <location>
        <begin position="63"/>
        <end position="83"/>
    </location>
</feature>
<feature type="compositionally biased region" description="Low complexity" evidence="1">
    <location>
        <begin position="63"/>
        <end position="74"/>
    </location>
</feature>
<organism evidence="2 3">
    <name type="scientific">Liparis tanakae</name>
    <name type="common">Tanaka's snailfish</name>
    <dbReference type="NCBI Taxonomy" id="230148"/>
    <lineage>
        <taxon>Eukaryota</taxon>
        <taxon>Metazoa</taxon>
        <taxon>Chordata</taxon>
        <taxon>Craniata</taxon>
        <taxon>Vertebrata</taxon>
        <taxon>Euteleostomi</taxon>
        <taxon>Actinopterygii</taxon>
        <taxon>Neopterygii</taxon>
        <taxon>Teleostei</taxon>
        <taxon>Neoteleostei</taxon>
        <taxon>Acanthomorphata</taxon>
        <taxon>Eupercaria</taxon>
        <taxon>Perciformes</taxon>
        <taxon>Cottioidei</taxon>
        <taxon>Cottales</taxon>
        <taxon>Liparidae</taxon>
        <taxon>Liparis</taxon>
    </lineage>
</organism>
<name>A0A4Z2IR41_9TELE</name>
<comment type="caution">
    <text evidence="2">The sequence shown here is derived from an EMBL/GenBank/DDBJ whole genome shotgun (WGS) entry which is preliminary data.</text>
</comment>